<accession>G7VHV6</accession>
<feature type="domain" description="Cas12f1-like TNB" evidence="2">
    <location>
        <begin position="296"/>
        <end position="350"/>
    </location>
</feature>
<dbReference type="Pfam" id="PF07282">
    <property type="entry name" value="Cas12f1-like_TNB"/>
    <property type="match status" value="1"/>
</dbReference>
<reference evidence="3 4" key="1">
    <citation type="journal article" date="2012" name="J. Bacteriol.">
        <title>Complete genome sequence of strain 1860, a crenarchaeon of the genus pyrobaculum able to grow with various electron acceptors.</title>
        <authorList>
            <person name="Mardanov A.V."/>
            <person name="Gumerov V.M."/>
            <person name="Slobodkina G.B."/>
            <person name="Beletsky A.V."/>
            <person name="Bonch-Osmolovskaya E.A."/>
            <person name="Ravin N.V."/>
            <person name="Skryabin K.G."/>
        </authorList>
    </citation>
    <scope>NUCLEOTIDE SEQUENCE [LARGE SCALE GENOMIC DNA]</scope>
    <source>
        <strain evidence="3 4">1860</strain>
    </source>
</reference>
<evidence type="ECO:0000313" key="4">
    <source>
        <dbReference type="Proteomes" id="UP000005867"/>
    </source>
</evidence>
<proteinExistence type="predicted"/>
<evidence type="ECO:0000313" key="3">
    <source>
        <dbReference type="EMBL" id="AET32128.1"/>
    </source>
</evidence>
<dbReference type="KEGG" id="pyr:P186_0677"/>
<dbReference type="Proteomes" id="UP000005867">
    <property type="component" value="Chromosome"/>
</dbReference>
<sequence length="381" mass="44700">MIKRRVEEIPPEQLAKFLEVQERFRQWTTEWYKSGFKSPMPEQNPLKYFAIELKHAMKLLPTNGLKSGVWRVPLPFNTELRFGKNAGDNSRGVLVDLSEKAVKVRKWSGQRNNTITIKLKKTEIKWIEERIREGGQLKLALAWVGKRRGSNMMSFNVALIFYREVTPYQPRRLLVVDINSLHNGVVWAVVEERRVLRRGILRPDLAHIGRLEREAARLESLCATKGGAYCRRAVELKSRLWRLWRQWTVEAAKKIAKLAIQYKAAVVVDKPMNESIQELKESGTVARRNKIYLNVGRFVKRLRELAEWYGVPYREERLYSTICPVCGAKMEELPNRRVKCKCGFEANRDEVPIHWAQKRYREIIPLFSTTHYIQLFPIHFT</sequence>
<name>G7VHV6_9CREN</name>
<organism evidence="3 4">
    <name type="scientific">Pyrobaculum ferrireducens</name>
    <dbReference type="NCBI Taxonomy" id="1104324"/>
    <lineage>
        <taxon>Archaea</taxon>
        <taxon>Thermoproteota</taxon>
        <taxon>Thermoprotei</taxon>
        <taxon>Thermoproteales</taxon>
        <taxon>Thermoproteaceae</taxon>
        <taxon>Pyrobaculum</taxon>
    </lineage>
</organism>
<keyword evidence="1" id="KW-0238">DNA-binding</keyword>
<dbReference type="EMBL" id="CP003098">
    <property type="protein sequence ID" value="AET32128.1"/>
    <property type="molecule type" value="Genomic_DNA"/>
</dbReference>
<protein>
    <submittedName>
        <fullName evidence="3">PaREP12</fullName>
    </submittedName>
</protein>
<dbReference type="GO" id="GO:0003677">
    <property type="term" value="F:DNA binding"/>
    <property type="evidence" value="ECO:0007669"/>
    <property type="project" value="UniProtKB-KW"/>
</dbReference>
<dbReference type="AlphaFoldDB" id="G7VHV6"/>
<dbReference type="eggNOG" id="arCOG00687">
    <property type="taxonomic scope" value="Archaea"/>
</dbReference>
<dbReference type="HOGENOM" id="CLU_053996_0_0_2"/>
<dbReference type="SUPFAM" id="SSF51998">
    <property type="entry name" value="PFL-like glycyl radical enzymes"/>
    <property type="match status" value="1"/>
</dbReference>
<dbReference type="InterPro" id="IPR010095">
    <property type="entry name" value="Cas12f1-like_TNB"/>
</dbReference>
<keyword evidence="4" id="KW-1185">Reference proteome</keyword>
<evidence type="ECO:0000259" key="2">
    <source>
        <dbReference type="Pfam" id="PF07282"/>
    </source>
</evidence>
<dbReference type="BioCyc" id="PSP1104324:GJSN-666-MONOMER"/>
<gene>
    <name evidence="3" type="ORF">P186_0677</name>
</gene>
<evidence type="ECO:0000256" key="1">
    <source>
        <dbReference type="ARBA" id="ARBA00023125"/>
    </source>
</evidence>